<evidence type="ECO:0000313" key="3">
    <source>
        <dbReference type="EMBL" id="RVU49647.1"/>
    </source>
</evidence>
<dbReference type="Proteomes" id="UP000285575">
    <property type="component" value="Unassembled WGS sequence"/>
</dbReference>
<reference evidence="3 4" key="1">
    <citation type="submission" date="2019-01" db="EMBL/GenBank/DDBJ databases">
        <authorList>
            <person name="Chen W.-M."/>
        </authorList>
    </citation>
    <scope>NUCLEOTIDE SEQUENCE [LARGE SCALE GENOMIC DNA]</scope>
    <source>
        <strain evidence="3 4">KYPY4</strain>
    </source>
</reference>
<dbReference type="NCBIfam" id="TIGR02595">
    <property type="entry name" value="PEP_CTERM"/>
    <property type="match status" value="1"/>
</dbReference>
<dbReference type="InterPro" id="IPR013424">
    <property type="entry name" value="Ice-binding_C"/>
</dbReference>
<dbReference type="CDD" id="cd08547">
    <property type="entry name" value="Type_II_cohesin"/>
    <property type="match status" value="1"/>
</dbReference>
<dbReference type="GO" id="GO:0030246">
    <property type="term" value="F:carbohydrate binding"/>
    <property type="evidence" value="ECO:0007669"/>
    <property type="project" value="InterPro"/>
</dbReference>
<dbReference type="AlphaFoldDB" id="A0A437RSB4"/>
<dbReference type="RefSeq" id="WP_128227281.1">
    <property type="nucleotide sequence ID" value="NZ_SACR01000001.1"/>
</dbReference>
<gene>
    <name evidence="3" type="ORF">EOE66_03570</name>
</gene>
<feature type="domain" description="Ice-binding protein C-terminal" evidence="2">
    <location>
        <begin position="180"/>
        <end position="204"/>
    </location>
</feature>
<name>A0A437RSB4_9BURK</name>
<proteinExistence type="predicted"/>
<dbReference type="Pfam" id="PF07589">
    <property type="entry name" value="PEP-CTERM"/>
    <property type="match status" value="1"/>
</dbReference>
<dbReference type="Gene3D" id="2.60.40.680">
    <property type="match status" value="1"/>
</dbReference>
<dbReference type="InterPro" id="IPR008965">
    <property type="entry name" value="CBM2/CBM3_carb-bd_dom_sf"/>
</dbReference>
<keyword evidence="1" id="KW-0732">Signal</keyword>
<feature type="signal peptide" evidence="1">
    <location>
        <begin position="1"/>
        <end position="38"/>
    </location>
</feature>
<sequence>MNTIQSFTTARLPATLGATFKAALAVTALAGFCAGAQAQTANSVVFTPVNTSTEVGNSFSVQVRGTGFADTVIGGGFGFSYNPTVLNLASISINRTVWEFAAGTGLHDPASGTVSDVFFASFNGVLPSGGGFDIATLNFTAVAEGTSALTLRPSIDFPWVNTNVEVLSVTYGNGTVQVGAVPEPGTWASFGLGLVALLPLLRRRLQTA</sequence>
<evidence type="ECO:0000259" key="2">
    <source>
        <dbReference type="Pfam" id="PF07589"/>
    </source>
</evidence>
<evidence type="ECO:0000256" key="1">
    <source>
        <dbReference type="SAM" id="SignalP"/>
    </source>
</evidence>
<feature type="chain" id="PRO_5019337673" evidence="1">
    <location>
        <begin position="39"/>
        <end position="208"/>
    </location>
</feature>
<dbReference type="SUPFAM" id="SSF49384">
    <property type="entry name" value="Carbohydrate-binding domain"/>
    <property type="match status" value="1"/>
</dbReference>
<dbReference type="OrthoDB" id="9152291at2"/>
<keyword evidence="4" id="KW-1185">Reference proteome</keyword>
<evidence type="ECO:0000313" key="4">
    <source>
        <dbReference type="Proteomes" id="UP000285575"/>
    </source>
</evidence>
<dbReference type="EMBL" id="SACR01000001">
    <property type="protein sequence ID" value="RVU49647.1"/>
    <property type="molecule type" value="Genomic_DNA"/>
</dbReference>
<accession>A0A437RSB4</accession>
<protein>
    <submittedName>
        <fullName evidence="3">PEP-CTERM sorting domain-containing protein</fullName>
    </submittedName>
</protein>
<organism evidence="3 4">
    <name type="scientific">Rubrivivax rivuli</name>
    <dbReference type="NCBI Taxonomy" id="1862385"/>
    <lineage>
        <taxon>Bacteria</taxon>
        <taxon>Pseudomonadati</taxon>
        <taxon>Pseudomonadota</taxon>
        <taxon>Betaproteobacteria</taxon>
        <taxon>Burkholderiales</taxon>
        <taxon>Sphaerotilaceae</taxon>
        <taxon>Rubrivivax</taxon>
    </lineage>
</organism>
<comment type="caution">
    <text evidence="3">The sequence shown here is derived from an EMBL/GenBank/DDBJ whole genome shotgun (WGS) entry which is preliminary data.</text>
</comment>